<organism evidence="4 5">
    <name type="scientific">Leeia aquatica</name>
    <dbReference type="NCBI Taxonomy" id="2725557"/>
    <lineage>
        <taxon>Bacteria</taxon>
        <taxon>Pseudomonadati</taxon>
        <taxon>Pseudomonadota</taxon>
        <taxon>Betaproteobacteria</taxon>
        <taxon>Neisseriales</taxon>
        <taxon>Leeiaceae</taxon>
        <taxon>Leeia</taxon>
    </lineage>
</organism>
<evidence type="ECO:0000313" key="4">
    <source>
        <dbReference type="EMBL" id="NLR76639.1"/>
    </source>
</evidence>
<dbReference type="AlphaFoldDB" id="A0A847SHI6"/>
<dbReference type="GO" id="GO:0005886">
    <property type="term" value="C:plasma membrane"/>
    <property type="evidence" value="ECO:0007669"/>
    <property type="project" value="TreeGrafter"/>
</dbReference>
<proteinExistence type="predicted"/>
<name>A0A847SHI6_9NEIS</name>
<dbReference type="GO" id="GO:0052621">
    <property type="term" value="F:diguanylate cyclase activity"/>
    <property type="evidence" value="ECO:0007669"/>
    <property type="project" value="UniProtKB-EC"/>
</dbReference>
<dbReference type="Proteomes" id="UP000587991">
    <property type="component" value="Unassembled WGS sequence"/>
</dbReference>
<evidence type="ECO:0000256" key="1">
    <source>
        <dbReference type="ARBA" id="ARBA00012528"/>
    </source>
</evidence>
<comment type="catalytic activity">
    <reaction evidence="2">
        <text>2 GTP = 3',3'-c-di-GMP + 2 diphosphate</text>
        <dbReference type="Rhea" id="RHEA:24898"/>
        <dbReference type="ChEBI" id="CHEBI:33019"/>
        <dbReference type="ChEBI" id="CHEBI:37565"/>
        <dbReference type="ChEBI" id="CHEBI:58805"/>
        <dbReference type="EC" id="2.7.7.65"/>
    </reaction>
</comment>
<dbReference type="GO" id="GO:0043709">
    <property type="term" value="P:cell adhesion involved in single-species biofilm formation"/>
    <property type="evidence" value="ECO:0007669"/>
    <property type="project" value="TreeGrafter"/>
</dbReference>
<dbReference type="InterPro" id="IPR029787">
    <property type="entry name" value="Nucleotide_cyclase"/>
</dbReference>
<dbReference type="GO" id="GO:1902201">
    <property type="term" value="P:negative regulation of bacterial-type flagellum-dependent cell motility"/>
    <property type="evidence" value="ECO:0007669"/>
    <property type="project" value="TreeGrafter"/>
</dbReference>
<dbReference type="NCBIfam" id="TIGR00254">
    <property type="entry name" value="GGDEF"/>
    <property type="match status" value="1"/>
</dbReference>
<reference evidence="4 5" key="1">
    <citation type="submission" date="2020-04" db="EMBL/GenBank/DDBJ databases">
        <title>Draft genome of Leeia sp. IMCC25680.</title>
        <authorList>
            <person name="Song J."/>
            <person name="Cho J.-C."/>
        </authorList>
    </citation>
    <scope>NUCLEOTIDE SEQUENCE [LARGE SCALE GENOMIC DNA]</scope>
    <source>
        <strain evidence="4 5">IMCC25680</strain>
    </source>
</reference>
<dbReference type="CDD" id="cd01949">
    <property type="entry name" value="GGDEF"/>
    <property type="match status" value="1"/>
</dbReference>
<dbReference type="PROSITE" id="PS50887">
    <property type="entry name" value="GGDEF"/>
    <property type="match status" value="1"/>
</dbReference>
<dbReference type="Gene3D" id="3.30.70.270">
    <property type="match status" value="1"/>
</dbReference>
<keyword evidence="5" id="KW-1185">Reference proteome</keyword>
<dbReference type="PANTHER" id="PTHR45138:SF9">
    <property type="entry name" value="DIGUANYLATE CYCLASE DGCM-RELATED"/>
    <property type="match status" value="1"/>
</dbReference>
<dbReference type="PANTHER" id="PTHR45138">
    <property type="entry name" value="REGULATORY COMPONENTS OF SENSORY TRANSDUCTION SYSTEM"/>
    <property type="match status" value="1"/>
</dbReference>
<dbReference type="Pfam" id="PF00990">
    <property type="entry name" value="GGDEF"/>
    <property type="match status" value="1"/>
</dbReference>
<accession>A0A847SHI6</accession>
<feature type="domain" description="GGDEF" evidence="3">
    <location>
        <begin position="202"/>
        <end position="331"/>
    </location>
</feature>
<dbReference type="InterPro" id="IPR050469">
    <property type="entry name" value="Diguanylate_Cyclase"/>
</dbReference>
<comment type="caution">
    <text evidence="4">The sequence shown here is derived from an EMBL/GenBank/DDBJ whole genome shotgun (WGS) entry which is preliminary data.</text>
</comment>
<gene>
    <name evidence="4" type="ORF">HF682_15840</name>
</gene>
<evidence type="ECO:0000259" key="3">
    <source>
        <dbReference type="PROSITE" id="PS50887"/>
    </source>
</evidence>
<dbReference type="RefSeq" id="WP_168878306.1">
    <property type="nucleotide sequence ID" value="NZ_JABAIM010000004.1"/>
</dbReference>
<dbReference type="EC" id="2.7.7.65" evidence="1"/>
<protein>
    <recommendedName>
        <fullName evidence="1">diguanylate cyclase</fullName>
        <ecNumber evidence="1">2.7.7.65</ecNumber>
    </recommendedName>
</protein>
<evidence type="ECO:0000313" key="5">
    <source>
        <dbReference type="Proteomes" id="UP000587991"/>
    </source>
</evidence>
<dbReference type="SUPFAM" id="SSF55073">
    <property type="entry name" value="Nucleotide cyclase"/>
    <property type="match status" value="1"/>
</dbReference>
<dbReference type="InterPro" id="IPR043128">
    <property type="entry name" value="Rev_trsase/Diguanyl_cyclase"/>
</dbReference>
<dbReference type="SMART" id="SM00267">
    <property type="entry name" value="GGDEF"/>
    <property type="match status" value="1"/>
</dbReference>
<dbReference type="FunFam" id="3.30.70.270:FF:000001">
    <property type="entry name" value="Diguanylate cyclase domain protein"/>
    <property type="match status" value="1"/>
</dbReference>
<dbReference type="EMBL" id="JABAIM010000004">
    <property type="protein sequence ID" value="NLR76639.1"/>
    <property type="molecule type" value="Genomic_DNA"/>
</dbReference>
<dbReference type="InterPro" id="IPR000160">
    <property type="entry name" value="GGDEF_dom"/>
</dbReference>
<sequence>MPQHQYTITLLQVLSHLTRIRDLDMLELSLSAVLQEQLQPEQLTYCRLLESPTGLRVHTMVRIDKGDLRHFPLEEHSRVQAPLLGDKNHWLMASLEHNTRLTRRGDGGFQLLLALHQDQQAIGVFELQLLRSPGHDLLQVVDRMLGLVRNHLSLLRYAEHDSLTGLMNRKTFDVRFHRMMLMGHHTPMTMGPTTMQERAVSDAYWLGVVDIDHFKVINDRFGHLYGDEVLILLAGLMRQNFRYHDQIFRFGGEEFVILLGNISAEHAQQTFERLRWTVEHHPFPQVGKVTVSIGYTRIPVPSSASDVIGQADRALYYAKQHGRNQCCNYLQLLQDGKLNQPDAPRGDIELF</sequence>
<evidence type="ECO:0000256" key="2">
    <source>
        <dbReference type="ARBA" id="ARBA00034247"/>
    </source>
</evidence>